<gene>
    <name evidence="2" type="ORF">ACFOUW_16005</name>
</gene>
<dbReference type="InterPro" id="IPR029068">
    <property type="entry name" value="Glyas_Bleomycin-R_OHBP_Dase"/>
</dbReference>
<dbReference type="Pfam" id="PF18029">
    <property type="entry name" value="Glyoxalase_6"/>
    <property type="match status" value="2"/>
</dbReference>
<dbReference type="Proteomes" id="UP001595699">
    <property type="component" value="Unassembled WGS sequence"/>
</dbReference>
<name>A0ABV7YAL8_9ACTN</name>
<feature type="domain" description="Glyoxalase-like" evidence="1">
    <location>
        <begin position="104"/>
        <end position="199"/>
    </location>
</feature>
<dbReference type="SUPFAM" id="SSF54593">
    <property type="entry name" value="Glyoxalase/Bleomycin resistance protein/Dihydroxybiphenyl dioxygenase"/>
    <property type="match status" value="1"/>
</dbReference>
<comment type="caution">
    <text evidence="2">The sequence shown here is derived from an EMBL/GenBank/DDBJ whole genome shotgun (WGS) entry which is preliminary data.</text>
</comment>
<sequence length="425" mass="46237">MTDERLTAKQFQDSDGVEDWRVLAFGANAWFDAPSHAAGAELVRRIADLGGRQPDVNLRASGVHVRIPSPPDLTTADVELARQISAAARDLGRAADPSAVQDVQVTIDVLDKAAVVPFWQTALGYDLVGDDDLVDPMRRHPAIWFQQQSDPRPLRNRIHLDIVRPNALAADGVEAVGGRATGVIEVGLADAEGNEADVIPLGPAERLEAPETADWSGPFAGMVFYPVSSPQQGAEVAAVAAGMADEAGMPMMIDLRPGGVLLDTGKDQEWNDPFPELARKIQAAARGMGLAADPAPLRFVQVGIDAADVPVLRHFWRTVLGYEEDQREHVTDLFDPRRLNAPVFFLEIDTSEEDRRKQRNRIHVDVFVPNDQAQARIDAALAAGGRIVYDAEAPEWWTLADPEGNEVDIAVSVGREELWQERAGA</sequence>
<evidence type="ECO:0000259" key="1">
    <source>
        <dbReference type="Pfam" id="PF18029"/>
    </source>
</evidence>
<evidence type="ECO:0000313" key="2">
    <source>
        <dbReference type="EMBL" id="MFC3762346.1"/>
    </source>
</evidence>
<keyword evidence="3" id="KW-1185">Reference proteome</keyword>
<dbReference type="PANTHER" id="PTHR35908:SF1">
    <property type="entry name" value="CONSERVED PROTEIN"/>
    <property type="match status" value="1"/>
</dbReference>
<protein>
    <submittedName>
        <fullName evidence="2">VOC family protein</fullName>
    </submittedName>
</protein>
<proteinExistence type="predicted"/>
<dbReference type="CDD" id="cd06587">
    <property type="entry name" value="VOC"/>
    <property type="match status" value="1"/>
</dbReference>
<dbReference type="Gene3D" id="3.10.180.10">
    <property type="entry name" value="2,3-Dihydroxybiphenyl 1,2-Dioxygenase, domain 1"/>
    <property type="match status" value="2"/>
</dbReference>
<feature type="domain" description="Glyoxalase-like" evidence="1">
    <location>
        <begin position="301"/>
        <end position="409"/>
    </location>
</feature>
<accession>A0ABV7YAL8</accession>
<dbReference type="PANTHER" id="PTHR35908">
    <property type="entry name" value="HYPOTHETICAL FUSION PROTEIN"/>
    <property type="match status" value="1"/>
</dbReference>
<dbReference type="EMBL" id="JBHRZH010000013">
    <property type="protein sequence ID" value="MFC3762346.1"/>
    <property type="molecule type" value="Genomic_DNA"/>
</dbReference>
<dbReference type="InterPro" id="IPR041581">
    <property type="entry name" value="Glyoxalase_6"/>
</dbReference>
<reference evidence="3" key="1">
    <citation type="journal article" date="2019" name="Int. J. Syst. Evol. Microbiol.">
        <title>The Global Catalogue of Microorganisms (GCM) 10K type strain sequencing project: providing services to taxonomists for standard genome sequencing and annotation.</title>
        <authorList>
            <consortium name="The Broad Institute Genomics Platform"/>
            <consortium name="The Broad Institute Genome Sequencing Center for Infectious Disease"/>
            <person name="Wu L."/>
            <person name="Ma J."/>
        </authorList>
    </citation>
    <scope>NUCLEOTIDE SEQUENCE [LARGE SCALE GENOMIC DNA]</scope>
    <source>
        <strain evidence="3">CGMCC 4.7241</strain>
    </source>
</reference>
<evidence type="ECO:0000313" key="3">
    <source>
        <dbReference type="Proteomes" id="UP001595699"/>
    </source>
</evidence>
<dbReference type="RefSeq" id="WP_205117885.1">
    <property type="nucleotide sequence ID" value="NZ_JAFBCM010000001.1"/>
</dbReference>
<organism evidence="2 3">
    <name type="scientific">Tenggerimyces flavus</name>
    <dbReference type="NCBI Taxonomy" id="1708749"/>
    <lineage>
        <taxon>Bacteria</taxon>
        <taxon>Bacillati</taxon>
        <taxon>Actinomycetota</taxon>
        <taxon>Actinomycetes</taxon>
        <taxon>Propionibacteriales</taxon>
        <taxon>Nocardioidaceae</taxon>
        <taxon>Tenggerimyces</taxon>
    </lineage>
</organism>